<proteinExistence type="predicted"/>
<keyword evidence="3" id="KW-0472">Membrane</keyword>
<comment type="caution">
    <text evidence="4">The sequence shown here is derived from an EMBL/GenBank/DDBJ whole genome shotgun (WGS) entry which is preliminary data.</text>
</comment>
<feature type="transmembrane region" description="Helical" evidence="3">
    <location>
        <begin position="272"/>
        <end position="290"/>
    </location>
</feature>
<feature type="coiled-coil region" evidence="1">
    <location>
        <begin position="82"/>
        <end position="109"/>
    </location>
</feature>
<gene>
    <name evidence="4" type="ORF">PGSY75_1470100</name>
</gene>
<dbReference type="GO" id="GO:0005096">
    <property type="term" value="F:GTPase activator activity"/>
    <property type="evidence" value="ECO:0007669"/>
    <property type="project" value="InterPro"/>
</dbReference>
<keyword evidence="3" id="KW-0812">Transmembrane</keyword>
<evidence type="ECO:0000256" key="3">
    <source>
        <dbReference type="SAM" id="Phobius"/>
    </source>
</evidence>
<evidence type="ECO:0000313" key="5">
    <source>
        <dbReference type="Proteomes" id="UP000076004"/>
    </source>
</evidence>
<protein>
    <submittedName>
        <fullName evidence="4">Uncharacterized protein</fullName>
    </submittedName>
</protein>
<dbReference type="InterPro" id="IPR033162">
    <property type="entry name" value="TBCD"/>
</dbReference>
<dbReference type="EMBL" id="LVLB01000015">
    <property type="protein sequence ID" value="KYN96286.1"/>
    <property type="molecule type" value="Genomic_DNA"/>
</dbReference>
<dbReference type="GO" id="GO:0007021">
    <property type="term" value="P:tubulin complex assembly"/>
    <property type="evidence" value="ECO:0007669"/>
    <property type="project" value="InterPro"/>
</dbReference>
<dbReference type="GO" id="GO:0000226">
    <property type="term" value="P:microtubule cytoskeleton organization"/>
    <property type="evidence" value="ECO:0007669"/>
    <property type="project" value="TreeGrafter"/>
</dbReference>
<dbReference type="GO" id="GO:0048487">
    <property type="term" value="F:beta-tubulin binding"/>
    <property type="evidence" value="ECO:0007669"/>
    <property type="project" value="InterPro"/>
</dbReference>
<dbReference type="PANTHER" id="PTHR12658:SF0">
    <property type="entry name" value="TUBULIN-SPECIFIC CHAPERONE D"/>
    <property type="match status" value="1"/>
</dbReference>
<dbReference type="VEuPathDB" id="PlasmoDB:PGABG01_1468800"/>
<evidence type="ECO:0000256" key="2">
    <source>
        <dbReference type="SAM" id="MobiDB-lite"/>
    </source>
</evidence>
<dbReference type="InterPro" id="IPR016024">
    <property type="entry name" value="ARM-type_fold"/>
</dbReference>
<name>A0A151LBP7_9APIC</name>
<feature type="non-terminal residue" evidence="4">
    <location>
        <position position="1"/>
    </location>
</feature>
<sequence length="2433" mass="292576">NKLETVMNIINKDDDKYILDNFNIILDNLSYLKNCLNSYREVKNVLDPHLNLLVHSFLDFLKKSFKNVEYIICHYKKNLNEEEKKRNENDNINVEINKYNNNNNNNNNNGDVNINCDSLKICRERQFNFDLSKQKLIGGNNCNNNTVEDTEKGIYSMMNIDSVANKENIKNKIYSHNDDYSYITCMNLKRNLKSKYSDDEMLNIYIIIKEIYKYYNTLISVRGEKKIKSLFTCNSFYLYNIVDLLLLLKREEKIFEYISNLVYNKTGETNSWVFSYILIIWLSFCLYIPFKLIDIDKDMLNKIEEIYYYYIKKNEKSKEACSILYPNFLRRPDVYESKIYFYHFFLISKEIIMKLIYIDSEKDKSKELKDESFYIITNKELPSYCDNMKFNNIILHGILLTHKRVLKRVEKKILLNYKKFYNYFLIQNYKYLDFTETSKALKILCLGYYALLFLEKNEDYNDVTKRHDETNHNVNCNNDILNKRKEETKNENNIYKLNKKGTLFKSNICFNSLDYEHIYKDHPLFHTLPMYLNINDAFIEYKRAHENKHLDMLGEKNFKIKSSLKKEKDNIKTSDNMIVHYNYNNTTDIEQNKCDDDVIYPDKKNNNININSYSNIYYKPSYQEQLEHIKIVGAKKFICESHIIEILNIFFFYFNDKNSYIRWCLSKSFGNIMIYLNIDNINVVINNFDDYTKFNDYNILCTINYTLFHFLFNKNIISLHILNYLLKKIIYSLYSDNVKIYPSAFVLLYSLFKYNKYIKMNFHNNVTSINYFLFHLIFIKLIIFSLFEDNINIRKSAMSLLQIYIGKFNFFYELKYKNIFDNNNTQMEHTYINNNNTEVGHTYLNNNNTEVGHTYLNNNNNICDNNLVANIPLKNNVHNHEEKKNINSYFTDKAKGNLNNLLEHNIYITNSINNQEHFFDRMLDFINLFFNHSDISTYYENVRNMSNGFLDNSRINIPLIKYTIDNKNINIDDNKNINMDDNKNINMDDNKNIHIDDNTNCLNIFYERNHKYMNKIKRDIFNKNIELLQTCNFNELINLKKSIIIKTKMVCNFFLYKYPIIYHLYSNKLFHENVNVRLLSSESLSNLCVVDCDYFIYVVLPFLIKKSYEENVLIKHGSIICISKILLKLKKRINENLQNDIKNIIIYSEKKRIYKYKKGEILRHSLCLLIQSICQCNYFLVKKNTCTFFKDILNNNLFHYNEIIQFEASKIFYYLPIYLLSKQHTIEFIYQVFFNIIKKKNNFLHLKGYFILLCFVNDTIIPHVCHELVQLFYYILKKNSTLYKTKHKYFIKHKKENIQNVNEEYTNDYNDIKKDVHFFKKINFESYPIDYNMKIFCLLSLFNVVNNLRNIYISDFLKVYTKCTINFKGLIKTINPKIHKKKNINNINIQDMDHFSNSTNESNDMDNCYYEMENNKIDCLKKKASYLNGSGNNSSNGKELEDNLKNDRLYKNNNINNNNNNNNSNSNNNNKIDDKNFCVEKDLVGINYNELTIPLNVSYHKKKRRKRNTSFYIKKDINFIKKEINWDNVLEKSKKKNGGIHSDILEYKLNINKITKILILYLQEYVYENDIGDSHIFVREICLGLTIFLLTSYPLYFFKKRNKNVHNVKNIENIENIENVINTYKNNIKDNNDDISLYKVDTCSCEEKLNYPNEKSSDKNKNMFLSKNYFYEQFESDNSYEDEDEEHVSDKKGTDDILKNEKETYSIYILYNIKKKYINILIQLLLKLLCEKNMRTHKMCLFLLNYLYNYAIFNTKEKRMDTFSFHNVFNKYCHDFSYELFLKKKIDDNIRKSKMNIYNYLNTYSDNIYNVFENIIIHTCDYYQPLYLKENKDQNIEFEKENIHNNPCCCMYEEEITSLFLNKNYKFNLIKTIFNKINNFIYLYNYALKYASSSIFHKNKYISTRKGLIKGHTEIDNMDGCDKMNNMNNMNDNLDSECKNNCGFNIITENEKNDDLCFDSIFDNIQINNDFIDEMNMSENEEQITIEEEGLIKDVHFLLDKAKKNISVVKCLEYNETYLYKHIFYLLFLNKYNYYIINGFFNSLCYYSSYSEYSNYEYTNMIKKGKEKSIEFLFLEFLQTYKNIYTFGYIRDDILFLYIRYYKKYYVNYDYSIVDNIIYQYNNNKNKKSQKILLYPYKDKYENILDNEENENIHMDENMKNVFNKCDNFSNSSNYMENYFSLFNYNMHDINLKEIISLEKKCTHFNYSYNIFNNYNIYFDGNIILFYNNVDCDNINKSLQKKKRIKENKKIKKEQHEKIELLPYVNICLIKILYFLNNFNLVQLEIFLKSVNSFIKSSTMNNFAAYTFLHFFLLSLDKYNSFALIKTISEVIINIFMCPTIHNNIKRLAMFLILQLLVHRYPKIREFTNEYFYANINFISPSEFKHYLFNSYEDLESIISILINTQFSIMLKKENCHIKLAVEEISTLLNIPY</sequence>
<reference evidence="4 5" key="1">
    <citation type="journal article" date="2016" name="Nat. Commun.">
        <title>Genomes of cryptic chimpanzee Plasmodium species reveal key evolutionary events leading to human malaria.</title>
        <authorList>
            <person name="Sundararaman S.A."/>
            <person name="Plenderleith L.J."/>
            <person name="Liu W."/>
            <person name="Loy D.E."/>
            <person name="Learn G.H."/>
            <person name="Li Y."/>
            <person name="Shaw K.S."/>
            <person name="Ayouba A."/>
            <person name="Peeters M."/>
            <person name="Speede S."/>
            <person name="Shaw G.M."/>
            <person name="Bushman F.D."/>
            <person name="Brisson D."/>
            <person name="Rayner J.C."/>
            <person name="Sharp P.M."/>
            <person name="Hahn B.H."/>
        </authorList>
    </citation>
    <scope>NUCLEOTIDE SEQUENCE [LARGE SCALE GENOMIC DNA]</scope>
    <source>
        <strain evidence="4 5">SY75</strain>
    </source>
</reference>
<dbReference type="GeneID" id="29778981"/>
<keyword evidence="1" id="KW-0175">Coiled coil</keyword>
<feature type="compositionally biased region" description="Low complexity" evidence="2">
    <location>
        <begin position="1452"/>
        <end position="1470"/>
    </location>
</feature>
<dbReference type="SUPFAM" id="SSF48371">
    <property type="entry name" value="ARM repeat"/>
    <property type="match status" value="1"/>
</dbReference>
<feature type="transmembrane region" description="Helical" evidence="3">
    <location>
        <begin position="769"/>
        <end position="787"/>
    </location>
</feature>
<keyword evidence="3" id="KW-1133">Transmembrane helix</keyword>
<dbReference type="KEGG" id="pgab:PGSY75_1470100"/>
<feature type="transmembrane region" description="Helical" evidence="3">
    <location>
        <begin position="738"/>
        <end position="757"/>
    </location>
</feature>
<dbReference type="RefSeq" id="XP_018639752.1">
    <property type="nucleotide sequence ID" value="XM_018788380.1"/>
</dbReference>
<accession>A0A151LBP7</accession>
<dbReference type="Proteomes" id="UP000076004">
    <property type="component" value="Chromosome 14"/>
</dbReference>
<evidence type="ECO:0000256" key="1">
    <source>
        <dbReference type="SAM" id="Coils"/>
    </source>
</evidence>
<evidence type="ECO:0000313" key="4">
    <source>
        <dbReference type="EMBL" id="KYN96286.1"/>
    </source>
</evidence>
<dbReference type="VEuPathDB" id="PlasmoDB:PGSY75_1470100"/>
<dbReference type="GO" id="GO:0007023">
    <property type="term" value="P:post-chaperonin tubulin folding pathway"/>
    <property type="evidence" value="ECO:0007669"/>
    <property type="project" value="InterPro"/>
</dbReference>
<organism evidence="4 5">
    <name type="scientific">Plasmodium gaboni</name>
    <dbReference type="NCBI Taxonomy" id="647221"/>
    <lineage>
        <taxon>Eukaryota</taxon>
        <taxon>Sar</taxon>
        <taxon>Alveolata</taxon>
        <taxon>Apicomplexa</taxon>
        <taxon>Aconoidasida</taxon>
        <taxon>Haemosporida</taxon>
        <taxon>Plasmodiidae</taxon>
        <taxon>Plasmodium</taxon>
        <taxon>Plasmodium (Laverania)</taxon>
    </lineage>
</organism>
<dbReference type="Pfam" id="PF23579">
    <property type="entry name" value="ARM_TBCD"/>
    <property type="match status" value="1"/>
</dbReference>
<feature type="region of interest" description="Disordered" evidence="2">
    <location>
        <begin position="1449"/>
        <end position="1471"/>
    </location>
</feature>
<dbReference type="PANTHER" id="PTHR12658">
    <property type="entry name" value="BETA-TUBULIN COFACTOR D"/>
    <property type="match status" value="1"/>
</dbReference>
<feature type="coiled-coil region" evidence="1">
    <location>
        <begin position="471"/>
        <end position="498"/>
    </location>
</feature>